<dbReference type="AlphaFoldDB" id="A0A4P9X6G5"/>
<dbReference type="PANTHER" id="PTHR46492">
    <property type="entry name" value="DYNEIN ASSEMBLY FACTOR 4, AXONEMAL"/>
    <property type="match status" value="1"/>
</dbReference>
<feature type="region of interest" description="Disordered" evidence="1">
    <location>
        <begin position="227"/>
        <end position="320"/>
    </location>
</feature>
<keyword evidence="4" id="KW-1185">Reference proteome</keyword>
<dbReference type="EMBL" id="ML014199">
    <property type="protein sequence ID" value="RKP00774.1"/>
    <property type="molecule type" value="Genomic_DNA"/>
</dbReference>
<dbReference type="InterPro" id="IPR011990">
    <property type="entry name" value="TPR-like_helical_dom_sf"/>
</dbReference>
<dbReference type="OrthoDB" id="10250354at2759"/>
<feature type="compositionally biased region" description="Low complexity" evidence="1">
    <location>
        <begin position="311"/>
        <end position="320"/>
    </location>
</feature>
<dbReference type="SMART" id="SM00028">
    <property type="entry name" value="TPR"/>
    <property type="match status" value="2"/>
</dbReference>
<dbReference type="Pfam" id="PF04969">
    <property type="entry name" value="CS"/>
    <property type="match status" value="1"/>
</dbReference>
<reference evidence="4" key="1">
    <citation type="journal article" date="2018" name="Nat. Microbiol.">
        <title>Leveraging single-cell genomics to expand the fungal tree of life.</title>
        <authorList>
            <person name="Ahrendt S.R."/>
            <person name="Quandt C.A."/>
            <person name="Ciobanu D."/>
            <person name="Clum A."/>
            <person name="Salamov A."/>
            <person name="Andreopoulos B."/>
            <person name="Cheng J.F."/>
            <person name="Woyke T."/>
            <person name="Pelin A."/>
            <person name="Henrissat B."/>
            <person name="Reynolds N.K."/>
            <person name="Benny G.L."/>
            <person name="Smith M.E."/>
            <person name="James T.Y."/>
            <person name="Grigoriev I.V."/>
        </authorList>
    </citation>
    <scope>NUCLEOTIDE SEQUENCE [LARGE SCALE GENOMIC DNA]</scope>
    <source>
        <strain evidence="4">ATCC 52028</strain>
    </source>
</reference>
<dbReference type="SUPFAM" id="SSF49764">
    <property type="entry name" value="HSP20-like chaperones"/>
    <property type="match status" value="1"/>
</dbReference>
<dbReference type="Gene3D" id="1.25.40.10">
    <property type="entry name" value="Tetratricopeptide repeat domain"/>
    <property type="match status" value="1"/>
</dbReference>
<gene>
    <name evidence="3" type="ORF">CXG81DRAFT_19319</name>
</gene>
<dbReference type="InterPro" id="IPR019734">
    <property type="entry name" value="TPR_rpt"/>
</dbReference>
<feature type="compositionally biased region" description="Basic and acidic residues" evidence="1">
    <location>
        <begin position="117"/>
        <end position="128"/>
    </location>
</feature>
<evidence type="ECO:0000313" key="3">
    <source>
        <dbReference type="EMBL" id="RKP00774.1"/>
    </source>
</evidence>
<dbReference type="GO" id="GO:0036159">
    <property type="term" value="P:inner dynein arm assembly"/>
    <property type="evidence" value="ECO:0007669"/>
    <property type="project" value="TreeGrafter"/>
</dbReference>
<evidence type="ECO:0000313" key="4">
    <source>
        <dbReference type="Proteomes" id="UP000274922"/>
    </source>
</evidence>
<dbReference type="GO" id="GO:0003341">
    <property type="term" value="P:cilium movement"/>
    <property type="evidence" value="ECO:0007669"/>
    <property type="project" value="TreeGrafter"/>
</dbReference>
<dbReference type="Proteomes" id="UP000274922">
    <property type="component" value="Unassembled WGS sequence"/>
</dbReference>
<name>A0A4P9X6G5_9FUNG</name>
<feature type="domain" description="CS" evidence="2">
    <location>
        <begin position="3"/>
        <end position="88"/>
    </location>
</feature>
<feature type="compositionally biased region" description="Basic and acidic residues" evidence="1">
    <location>
        <begin position="265"/>
        <end position="276"/>
    </location>
</feature>
<dbReference type="SUPFAM" id="SSF48452">
    <property type="entry name" value="TPR-like"/>
    <property type="match status" value="1"/>
</dbReference>
<proteinExistence type="predicted"/>
<dbReference type="GO" id="GO:0036158">
    <property type="term" value="P:outer dynein arm assembly"/>
    <property type="evidence" value="ECO:0007669"/>
    <property type="project" value="TreeGrafter"/>
</dbReference>
<dbReference type="InterPro" id="IPR007052">
    <property type="entry name" value="CS_dom"/>
</dbReference>
<dbReference type="Gene3D" id="2.60.40.790">
    <property type="match status" value="1"/>
</dbReference>
<evidence type="ECO:0000259" key="2">
    <source>
        <dbReference type="PROSITE" id="PS51203"/>
    </source>
</evidence>
<dbReference type="PROSITE" id="PS51203">
    <property type="entry name" value="CS"/>
    <property type="match status" value="1"/>
</dbReference>
<dbReference type="PANTHER" id="PTHR46492:SF1">
    <property type="entry name" value="DYNEIN AXONEMAL ASSEMBLY FACTOR 4"/>
    <property type="match status" value="1"/>
</dbReference>
<organism evidence="3 4">
    <name type="scientific">Caulochytrium protostelioides</name>
    <dbReference type="NCBI Taxonomy" id="1555241"/>
    <lineage>
        <taxon>Eukaryota</taxon>
        <taxon>Fungi</taxon>
        <taxon>Fungi incertae sedis</taxon>
        <taxon>Chytridiomycota</taxon>
        <taxon>Chytridiomycota incertae sedis</taxon>
        <taxon>Chytridiomycetes</taxon>
        <taxon>Caulochytriales</taxon>
        <taxon>Caulochytriaceae</taxon>
        <taxon>Caulochytrium</taxon>
    </lineage>
</organism>
<dbReference type="InterPro" id="IPR008978">
    <property type="entry name" value="HSP20-like_chaperone"/>
</dbReference>
<dbReference type="STRING" id="1555241.A0A4P9X6G5"/>
<sequence>MAIITTSYTWTQTPDAVELVVPMRGVQAKRVDIVCHDVYVKLHFPPFFFELDLHAAVEPAQASATIGAGQVVLVLPKAEKGVLWPQAAYEPDAAVGEGAVDAATERRARRAAASERTLQREQAKRDAEDAAASQAKRDAVAQQIAVENAHRAADAAAREAERRTVAAELDAFQASTVTPVAITATPALLTGNDAERAAAAAVDDREAEDASIDMAAIRAKVAAQLAAATVGPDGRPRRPPPPVRPRGTIAVQFTSRGLLPTKTARASEDAKWRARIEQAQQQHAAKQQREADPLQQQQQAATGASRAGQDAPAASASESEPVLRQKAAAFYALKDYRSALHAFEAILARDAGHVIALSNMAVCALQLHDWPACLDFAHRGIALLDAHAREAARLADPADAAAADADATATATATASPAVPALSPALSDAERHPDALARLRAKLVARVAHAQQQQLLLVAPAPSPSAPASAAKAAPGPSTASSAAAVPGASVAAQAPVLDHAAATAC</sequence>
<dbReference type="InterPro" id="IPR052004">
    <property type="entry name" value="Dynein_assembly_factor_4"/>
</dbReference>
<accession>A0A4P9X6G5</accession>
<protein>
    <recommendedName>
        <fullName evidence="2">CS domain-containing protein</fullName>
    </recommendedName>
</protein>
<evidence type="ECO:0000256" key="1">
    <source>
        <dbReference type="SAM" id="MobiDB-lite"/>
    </source>
</evidence>
<feature type="region of interest" description="Disordered" evidence="1">
    <location>
        <begin position="106"/>
        <end position="135"/>
    </location>
</feature>